<reference evidence="2" key="1">
    <citation type="submission" date="2021-02" db="EMBL/GenBank/DDBJ databases">
        <authorList>
            <person name="Nowell W R."/>
        </authorList>
    </citation>
    <scope>NUCLEOTIDE SEQUENCE</scope>
</reference>
<gene>
    <name evidence="2" type="ORF">JYZ213_LOCUS268</name>
    <name evidence="3" type="ORF">OXD698_LOCUS13</name>
</gene>
<feature type="chain" id="PRO_5035682410" evidence="1">
    <location>
        <begin position="21"/>
        <end position="310"/>
    </location>
</feature>
<feature type="signal peptide" evidence="1">
    <location>
        <begin position="1"/>
        <end position="20"/>
    </location>
</feature>
<accession>A0A813MI51</accession>
<comment type="caution">
    <text evidence="2">The sequence shown here is derived from an EMBL/GenBank/DDBJ whole genome shotgun (WGS) entry which is preliminary data.</text>
</comment>
<protein>
    <submittedName>
        <fullName evidence="2">Uncharacterized protein</fullName>
    </submittedName>
</protein>
<organism evidence="2 4">
    <name type="scientific">Adineta steineri</name>
    <dbReference type="NCBI Taxonomy" id="433720"/>
    <lineage>
        <taxon>Eukaryota</taxon>
        <taxon>Metazoa</taxon>
        <taxon>Spiralia</taxon>
        <taxon>Gnathifera</taxon>
        <taxon>Rotifera</taxon>
        <taxon>Eurotatoria</taxon>
        <taxon>Bdelloidea</taxon>
        <taxon>Adinetida</taxon>
        <taxon>Adinetidae</taxon>
        <taxon>Adineta</taxon>
    </lineage>
</organism>
<name>A0A813MI51_9BILA</name>
<evidence type="ECO:0000313" key="4">
    <source>
        <dbReference type="Proteomes" id="UP000663845"/>
    </source>
</evidence>
<proteinExistence type="predicted"/>
<sequence>MQFFFHLILLSCIFVEYSLSDDNTNYILCTSHCPEITVPFSELSILSTECQANDTNNYESALSCGIEYTIDYDAKSIRISFQVTNDTHNLENQTSAEFLVQSIKLSLQQYGRPNFVNRKYGCNTKEDCARDFYLSTINVLVNDGAANLDLIRLKLHNDSLIVGDKAQRRCTDSNKTGDKTSRSCKNGFCHARIEKYELDGPTNTKTQSCVPVTDPTLISEIEHHSPKSTLKERETLEYTCNKNVCNRNDFISKIQEIINIYIQWKPIDQEAQPNQPNEPINEKSAENLSIQQTISSSILVLFLLIIKLFI</sequence>
<dbReference type="EMBL" id="CAJOAZ010000001">
    <property type="protein sequence ID" value="CAF3478947.1"/>
    <property type="molecule type" value="Genomic_DNA"/>
</dbReference>
<evidence type="ECO:0000256" key="1">
    <source>
        <dbReference type="SAM" id="SignalP"/>
    </source>
</evidence>
<dbReference type="AlphaFoldDB" id="A0A813MI51"/>
<keyword evidence="1" id="KW-0732">Signal</keyword>
<dbReference type="Proteomes" id="UP000663844">
    <property type="component" value="Unassembled WGS sequence"/>
</dbReference>
<dbReference type="EMBL" id="CAJNOG010000001">
    <property type="protein sequence ID" value="CAF0720799.1"/>
    <property type="molecule type" value="Genomic_DNA"/>
</dbReference>
<evidence type="ECO:0000313" key="3">
    <source>
        <dbReference type="EMBL" id="CAF3478947.1"/>
    </source>
</evidence>
<dbReference type="Proteomes" id="UP000663845">
    <property type="component" value="Unassembled WGS sequence"/>
</dbReference>
<evidence type="ECO:0000313" key="2">
    <source>
        <dbReference type="EMBL" id="CAF0720799.1"/>
    </source>
</evidence>